<keyword evidence="1 2" id="KW-0238">DNA-binding</keyword>
<dbReference type="EMBL" id="FOXQ01000014">
    <property type="protein sequence ID" value="SFQ48478.1"/>
    <property type="molecule type" value="Genomic_DNA"/>
</dbReference>
<dbReference type="PANTHER" id="PTHR30328:SF54">
    <property type="entry name" value="HTH-TYPE TRANSCRIPTIONAL REPRESSOR SCO4008"/>
    <property type="match status" value="1"/>
</dbReference>
<evidence type="ECO:0000313" key="5">
    <source>
        <dbReference type="Proteomes" id="UP000199031"/>
    </source>
</evidence>
<dbReference type="InterPro" id="IPR001647">
    <property type="entry name" value="HTH_TetR"/>
</dbReference>
<dbReference type="AlphaFoldDB" id="A0A1I5YW31"/>
<dbReference type="SUPFAM" id="SSF48498">
    <property type="entry name" value="Tetracyclin repressor-like, C-terminal domain"/>
    <property type="match status" value="1"/>
</dbReference>
<evidence type="ECO:0000313" key="4">
    <source>
        <dbReference type="EMBL" id="SFQ48478.1"/>
    </source>
</evidence>
<sequence length="203" mass="23426">MVKDKDLSTEQKILEAAKEVFFDKGMHGARMQDIADKAGINKAMLHYYFRSKDKLFETIFIDATNHLFPMLSSILESDKTVFEKIEVLCSEYINQVAKMPYLPVFILSEASRQQEPFLKKLWKRQKPPLKAFTGMIETAIKQKKIKPVHPLQLLMNILSLCIFPFAAQPILQHAAGISKKDYEAMIEERKKIVPQLIIQSIKK</sequence>
<evidence type="ECO:0000256" key="2">
    <source>
        <dbReference type="PROSITE-ProRule" id="PRU00335"/>
    </source>
</evidence>
<dbReference type="STRING" id="1465490.SAMN05444277_11493"/>
<protein>
    <submittedName>
        <fullName evidence="4">Transcriptional regulator, TetR family</fullName>
    </submittedName>
</protein>
<dbReference type="GO" id="GO:0003677">
    <property type="term" value="F:DNA binding"/>
    <property type="evidence" value="ECO:0007669"/>
    <property type="project" value="UniProtKB-UniRule"/>
</dbReference>
<dbReference type="Proteomes" id="UP000199031">
    <property type="component" value="Unassembled WGS sequence"/>
</dbReference>
<feature type="DNA-binding region" description="H-T-H motif" evidence="2">
    <location>
        <begin position="30"/>
        <end position="49"/>
    </location>
</feature>
<accession>A0A1I5YW31</accession>
<keyword evidence="5" id="KW-1185">Reference proteome</keyword>
<evidence type="ECO:0000256" key="1">
    <source>
        <dbReference type="ARBA" id="ARBA00023125"/>
    </source>
</evidence>
<dbReference type="InterPro" id="IPR009057">
    <property type="entry name" value="Homeodomain-like_sf"/>
</dbReference>
<dbReference type="Pfam" id="PF00440">
    <property type="entry name" value="TetR_N"/>
    <property type="match status" value="1"/>
</dbReference>
<dbReference type="RefSeq" id="WP_090662301.1">
    <property type="nucleotide sequence ID" value="NZ_FOXQ01000014.1"/>
</dbReference>
<gene>
    <name evidence="4" type="ORF">SAMN05444277_11493</name>
</gene>
<dbReference type="OrthoDB" id="9789566at2"/>
<dbReference type="PROSITE" id="PS50977">
    <property type="entry name" value="HTH_TETR_2"/>
    <property type="match status" value="1"/>
</dbReference>
<proteinExistence type="predicted"/>
<name>A0A1I5YW31_9BACT</name>
<reference evidence="4 5" key="1">
    <citation type="submission" date="2016-10" db="EMBL/GenBank/DDBJ databases">
        <authorList>
            <person name="de Groot N.N."/>
        </authorList>
    </citation>
    <scope>NUCLEOTIDE SEQUENCE [LARGE SCALE GENOMIC DNA]</scope>
    <source>
        <strain evidence="4 5">DSM 28286</strain>
    </source>
</reference>
<evidence type="ECO:0000259" key="3">
    <source>
        <dbReference type="PROSITE" id="PS50977"/>
    </source>
</evidence>
<organism evidence="4 5">
    <name type="scientific">Parafilimonas terrae</name>
    <dbReference type="NCBI Taxonomy" id="1465490"/>
    <lineage>
        <taxon>Bacteria</taxon>
        <taxon>Pseudomonadati</taxon>
        <taxon>Bacteroidota</taxon>
        <taxon>Chitinophagia</taxon>
        <taxon>Chitinophagales</taxon>
        <taxon>Chitinophagaceae</taxon>
        <taxon>Parafilimonas</taxon>
    </lineage>
</organism>
<feature type="domain" description="HTH tetR-type" evidence="3">
    <location>
        <begin position="7"/>
        <end position="67"/>
    </location>
</feature>
<dbReference type="PANTHER" id="PTHR30328">
    <property type="entry name" value="TRANSCRIPTIONAL REPRESSOR"/>
    <property type="match status" value="1"/>
</dbReference>
<dbReference type="SUPFAM" id="SSF46689">
    <property type="entry name" value="Homeodomain-like"/>
    <property type="match status" value="1"/>
</dbReference>
<dbReference type="InterPro" id="IPR036271">
    <property type="entry name" value="Tet_transcr_reg_TetR-rel_C_sf"/>
</dbReference>
<dbReference type="PRINTS" id="PR00455">
    <property type="entry name" value="HTHTETR"/>
</dbReference>
<dbReference type="Gene3D" id="1.10.357.10">
    <property type="entry name" value="Tetracycline Repressor, domain 2"/>
    <property type="match status" value="1"/>
</dbReference>
<dbReference type="InterPro" id="IPR050109">
    <property type="entry name" value="HTH-type_TetR-like_transc_reg"/>
</dbReference>